<organism evidence="1 2">
    <name type="scientific">Kosakonia sacchari</name>
    <dbReference type="NCBI Taxonomy" id="1158459"/>
    <lineage>
        <taxon>Bacteria</taxon>
        <taxon>Pseudomonadati</taxon>
        <taxon>Pseudomonadota</taxon>
        <taxon>Gammaproteobacteria</taxon>
        <taxon>Enterobacterales</taxon>
        <taxon>Enterobacteriaceae</taxon>
        <taxon>Kosakonia</taxon>
    </lineage>
</organism>
<reference evidence="1 2" key="1">
    <citation type="submission" date="2016-10" db="EMBL/GenBank/DDBJ databases">
        <authorList>
            <person name="Varghese N."/>
            <person name="Submissions S."/>
        </authorList>
    </citation>
    <scope>NUCLEOTIDE SEQUENCE [LARGE SCALE GENOMIC DNA]</scope>
    <source>
        <strain evidence="1 2">CGMCC 1.12102</strain>
    </source>
</reference>
<evidence type="ECO:0000313" key="2">
    <source>
        <dbReference type="Proteomes" id="UP000183569"/>
    </source>
</evidence>
<protein>
    <submittedName>
        <fullName evidence="1">Uncharacterized protein</fullName>
    </submittedName>
</protein>
<dbReference type="Proteomes" id="UP000183569">
    <property type="component" value="Unassembled WGS sequence"/>
</dbReference>
<proteinExistence type="predicted"/>
<sequence length="39" mass="4102">ADAVFIVIAEALHRAAMAVVAFGHAPETVILPAFQQVAR</sequence>
<dbReference type="AlphaFoldDB" id="A0A1G4ZEL7"/>
<comment type="caution">
    <text evidence="1">The sequence shown here is derived from an EMBL/GenBank/DDBJ whole genome shotgun (WGS) entry which is preliminary data.</text>
</comment>
<gene>
    <name evidence="1" type="ORF">SAMN02927897_04694</name>
</gene>
<feature type="non-terminal residue" evidence="1">
    <location>
        <position position="1"/>
    </location>
</feature>
<evidence type="ECO:0000313" key="1">
    <source>
        <dbReference type="EMBL" id="SCX64120.1"/>
    </source>
</evidence>
<dbReference type="EMBL" id="FMUI01000029">
    <property type="protein sequence ID" value="SCX64120.1"/>
    <property type="molecule type" value="Genomic_DNA"/>
</dbReference>
<accession>A0A1G4ZEL7</accession>
<name>A0A1G4ZEL7_9ENTR</name>